<name>A0A506PKG3_9FLAO</name>
<proteinExistence type="predicted"/>
<gene>
    <name evidence="1" type="ORF">FJ651_11170</name>
</gene>
<dbReference type="OrthoDB" id="9771846at2"/>
<reference evidence="1 2" key="1">
    <citation type="submission" date="2019-06" db="EMBL/GenBank/DDBJ databases">
        <title>Flavobacteriaceae Paucihalobacterium erythroidium CWB-1, complete genome.</title>
        <authorList>
            <person name="Wu S."/>
        </authorList>
    </citation>
    <scope>NUCLEOTIDE SEQUENCE [LARGE SCALE GENOMIC DNA]</scope>
    <source>
        <strain evidence="1 2">CWB-1</strain>
    </source>
</reference>
<protein>
    <submittedName>
        <fullName evidence="1">Uncharacterized protein</fullName>
    </submittedName>
</protein>
<accession>A0A506PKG3</accession>
<sequence>MVFVTYKHYIITRFNLRKSDWNTGKKNISVLTDQWHDNRFELFANFCFPFVAAQTNKNFE</sequence>
<keyword evidence="2" id="KW-1185">Reference proteome</keyword>
<evidence type="ECO:0000313" key="2">
    <source>
        <dbReference type="Proteomes" id="UP000317332"/>
    </source>
</evidence>
<evidence type="ECO:0000313" key="1">
    <source>
        <dbReference type="EMBL" id="TPV32860.1"/>
    </source>
</evidence>
<dbReference type="AlphaFoldDB" id="A0A506PKG3"/>
<organism evidence="1 2">
    <name type="scientific">Paucihalobacter ruber</name>
    <dbReference type="NCBI Taxonomy" id="2567861"/>
    <lineage>
        <taxon>Bacteria</taxon>
        <taxon>Pseudomonadati</taxon>
        <taxon>Bacteroidota</taxon>
        <taxon>Flavobacteriia</taxon>
        <taxon>Flavobacteriales</taxon>
        <taxon>Flavobacteriaceae</taxon>
        <taxon>Paucihalobacter</taxon>
    </lineage>
</organism>
<dbReference type="EMBL" id="VHIQ01000005">
    <property type="protein sequence ID" value="TPV32860.1"/>
    <property type="molecule type" value="Genomic_DNA"/>
</dbReference>
<dbReference type="Proteomes" id="UP000317332">
    <property type="component" value="Unassembled WGS sequence"/>
</dbReference>
<comment type="caution">
    <text evidence="1">The sequence shown here is derived from an EMBL/GenBank/DDBJ whole genome shotgun (WGS) entry which is preliminary data.</text>
</comment>